<keyword evidence="8" id="KW-0472">Membrane</keyword>
<evidence type="ECO:0000256" key="7">
    <source>
        <dbReference type="ARBA" id="ARBA00023069"/>
    </source>
</evidence>
<evidence type="ECO:0000256" key="5">
    <source>
        <dbReference type="ARBA" id="ARBA00022692"/>
    </source>
</evidence>
<comment type="subcellular location">
    <subcellularLocation>
        <location evidence="1">Cell projection</location>
        <location evidence="1">Cilium membrane</location>
        <topology evidence="1">Multi-pass membrane protein</topology>
    </subcellularLocation>
</comment>
<keyword evidence="6" id="KW-1133">Transmembrane helix</keyword>
<dbReference type="OrthoDB" id="426438at2759"/>
<comment type="similarity">
    <text evidence="2">Belongs to the TMEM231 family.</text>
</comment>
<sequence length="232" mass="27272">MPTLYSHTLDISYKASICSKAFVFSFVTGVLTFLPPLFIAYRSQGFWQRIDSYQEQPEILFKQDCMFLLQTSNRTNLGWSTFKLFNRFLESGIRIPLIKTKENDWNRDGKLDNIDLQITFPLLPKEEILNFEAFLFFDVKLHKLPSVQFEGLIHLTSNLIDSKTKGIFYVGDFNLIQKEPLRHRGRDSRYNKPYLVDPISFSPDNYDFHRILRTYQTRNLTMSSFSRAGHTI</sequence>
<dbReference type="Proteomes" id="UP000675881">
    <property type="component" value="Chromosome 8"/>
</dbReference>
<evidence type="ECO:0000256" key="1">
    <source>
        <dbReference type="ARBA" id="ARBA00004272"/>
    </source>
</evidence>
<evidence type="ECO:0000256" key="3">
    <source>
        <dbReference type="ARBA" id="ARBA00015087"/>
    </source>
</evidence>
<dbReference type="InterPro" id="IPR019306">
    <property type="entry name" value="TMEM231"/>
</dbReference>
<reference evidence="12" key="1">
    <citation type="submission" date="2021-02" db="EMBL/GenBank/DDBJ databases">
        <authorList>
            <person name="Bekaert M."/>
        </authorList>
    </citation>
    <scope>NUCLEOTIDE SEQUENCE</scope>
    <source>
        <strain evidence="12">IoA-00</strain>
    </source>
</reference>
<keyword evidence="13" id="KW-1185">Reference proteome</keyword>
<gene>
    <name evidence="12" type="ORF">LSAA_14039</name>
</gene>
<keyword evidence="5" id="KW-0812">Transmembrane</keyword>
<evidence type="ECO:0000256" key="9">
    <source>
        <dbReference type="ARBA" id="ARBA00023180"/>
    </source>
</evidence>
<evidence type="ECO:0000256" key="10">
    <source>
        <dbReference type="ARBA" id="ARBA00023273"/>
    </source>
</evidence>
<dbReference type="Pfam" id="PF10149">
    <property type="entry name" value="TM231"/>
    <property type="match status" value="1"/>
</dbReference>
<dbReference type="GO" id="GO:0060170">
    <property type="term" value="C:ciliary membrane"/>
    <property type="evidence" value="ECO:0007669"/>
    <property type="project" value="UniProtKB-SubCell"/>
</dbReference>
<dbReference type="GO" id="GO:0060271">
    <property type="term" value="P:cilium assembly"/>
    <property type="evidence" value="ECO:0007669"/>
    <property type="project" value="TreeGrafter"/>
</dbReference>
<evidence type="ECO:0000256" key="8">
    <source>
        <dbReference type="ARBA" id="ARBA00023136"/>
    </source>
</evidence>
<keyword evidence="10" id="KW-0966">Cell projection</keyword>
<dbReference type="PANTHER" id="PTHR14605:SF1">
    <property type="entry name" value="TRANSMEMBRANE PROTEIN 231"/>
    <property type="match status" value="1"/>
</dbReference>
<dbReference type="GO" id="GO:0035869">
    <property type="term" value="C:ciliary transition zone"/>
    <property type="evidence" value="ECO:0007669"/>
    <property type="project" value="TreeGrafter"/>
</dbReference>
<protein>
    <recommendedName>
        <fullName evidence="3">Transmembrane protein 231</fullName>
    </recommendedName>
</protein>
<keyword evidence="4" id="KW-1003">Cell membrane</keyword>
<keyword evidence="7" id="KW-0969">Cilium</keyword>
<organism evidence="12 13">
    <name type="scientific">Lepeophtheirus salmonis</name>
    <name type="common">Salmon louse</name>
    <name type="synonym">Caligus salmonis</name>
    <dbReference type="NCBI Taxonomy" id="72036"/>
    <lineage>
        <taxon>Eukaryota</taxon>
        <taxon>Metazoa</taxon>
        <taxon>Ecdysozoa</taxon>
        <taxon>Arthropoda</taxon>
        <taxon>Crustacea</taxon>
        <taxon>Multicrustacea</taxon>
        <taxon>Hexanauplia</taxon>
        <taxon>Copepoda</taxon>
        <taxon>Siphonostomatoida</taxon>
        <taxon>Caligidae</taxon>
        <taxon>Lepeophtheirus</taxon>
    </lineage>
</organism>
<evidence type="ECO:0000256" key="11">
    <source>
        <dbReference type="ARBA" id="ARBA00024803"/>
    </source>
</evidence>
<dbReference type="PANTHER" id="PTHR14605">
    <property type="entry name" value="CHST5 PROTEIN"/>
    <property type="match status" value="1"/>
</dbReference>
<name>A0A7R8D8Q3_LEPSM</name>
<keyword evidence="9" id="KW-0325">Glycoprotein</keyword>
<evidence type="ECO:0000313" key="13">
    <source>
        <dbReference type="Proteomes" id="UP000675881"/>
    </source>
</evidence>
<evidence type="ECO:0000256" key="2">
    <source>
        <dbReference type="ARBA" id="ARBA00009082"/>
    </source>
</evidence>
<proteinExistence type="inferred from homology"/>
<evidence type="ECO:0000256" key="6">
    <source>
        <dbReference type="ARBA" id="ARBA00022989"/>
    </source>
</evidence>
<accession>A0A7R8D8Q3</accession>
<dbReference type="EMBL" id="HG994587">
    <property type="protein sequence ID" value="CAF3011852.1"/>
    <property type="molecule type" value="Genomic_DNA"/>
</dbReference>
<evidence type="ECO:0000313" key="12">
    <source>
        <dbReference type="EMBL" id="CAF3011852.1"/>
    </source>
</evidence>
<comment type="function">
    <text evidence="11">Transmembrane component of the tectonic-like complex, a complex localized at the transition zone of primary cilia and acting as a barrier that prevents diffusion of transmembrane proteins between the cilia and plasma membranes. Required for ciliogenesis and sonic hedgehog/SHH signaling.</text>
</comment>
<dbReference type="AlphaFoldDB" id="A0A7R8D8Q3"/>
<evidence type="ECO:0000256" key="4">
    <source>
        <dbReference type="ARBA" id="ARBA00022475"/>
    </source>
</evidence>
<dbReference type="GO" id="GO:0032880">
    <property type="term" value="P:regulation of protein localization"/>
    <property type="evidence" value="ECO:0007669"/>
    <property type="project" value="TreeGrafter"/>
</dbReference>